<keyword evidence="2" id="KW-1185">Reference proteome</keyword>
<protein>
    <submittedName>
        <fullName evidence="1">Uncharacterized protein</fullName>
    </submittedName>
</protein>
<evidence type="ECO:0000313" key="1">
    <source>
        <dbReference type="EMBL" id="KAL3509812.1"/>
    </source>
</evidence>
<dbReference type="AlphaFoldDB" id="A0ABD2YUA1"/>
<proteinExistence type="predicted"/>
<accession>A0ABD2YUA1</accession>
<gene>
    <name evidence="1" type="ORF">ACH5RR_029213</name>
</gene>
<name>A0ABD2YUA1_9GENT</name>
<dbReference type="Proteomes" id="UP001630127">
    <property type="component" value="Unassembled WGS sequence"/>
</dbReference>
<organism evidence="1 2">
    <name type="scientific">Cinchona calisaya</name>
    <dbReference type="NCBI Taxonomy" id="153742"/>
    <lineage>
        <taxon>Eukaryota</taxon>
        <taxon>Viridiplantae</taxon>
        <taxon>Streptophyta</taxon>
        <taxon>Embryophyta</taxon>
        <taxon>Tracheophyta</taxon>
        <taxon>Spermatophyta</taxon>
        <taxon>Magnoliopsida</taxon>
        <taxon>eudicotyledons</taxon>
        <taxon>Gunneridae</taxon>
        <taxon>Pentapetalae</taxon>
        <taxon>asterids</taxon>
        <taxon>lamiids</taxon>
        <taxon>Gentianales</taxon>
        <taxon>Rubiaceae</taxon>
        <taxon>Cinchonoideae</taxon>
        <taxon>Cinchoneae</taxon>
        <taxon>Cinchona</taxon>
    </lineage>
</organism>
<evidence type="ECO:0000313" key="2">
    <source>
        <dbReference type="Proteomes" id="UP001630127"/>
    </source>
</evidence>
<dbReference type="EMBL" id="JBJUIK010000012">
    <property type="protein sequence ID" value="KAL3509812.1"/>
    <property type="molecule type" value="Genomic_DNA"/>
</dbReference>
<comment type="caution">
    <text evidence="1">The sequence shown here is derived from an EMBL/GenBank/DDBJ whole genome shotgun (WGS) entry which is preliminary data.</text>
</comment>
<dbReference type="PANTHER" id="PTHR46929">
    <property type="entry name" value="EXPRESSED PROTEIN"/>
    <property type="match status" value="1"/>
</dbReference>
<dbReference type="PANTHER" id="PTHR46929:SF23">
    <property type="entry name" value="L10-INTERACTING MYB DOMAIN-CONTAINING PROTEIN-LIKE"/>
    <property type="match status" value="1"/>
</dbReference>
<sequence>MYNEMALVVGKDLAIGSIAKGFTNVRLDAVSILDDTMDNTEEIPVEKDIPSSTASISGTIQHRKRSRSNNEIENFLEKLGEVAAALTKQSNNRLIVSDLYVELMKMKGYDDEFLAIIFDHLVQNEMLATVFMAKSEKLRRISLDNFKKEKDLSFCV</sequence>
<reference evidence="1 2" key="1">
    <citation type="submission" date="2024-11" db="EMBL/GenBank/DDBJ databases">
        <title>A near-complete genome assembly of Cinchona calisaya.</title>
        <authorList>
            <person name="Lian D.C."/>
            <person name="Zhao X.W."/>
            <person name="Wei L."/>
        </authorList>
    </citation>
    <scope>NUCLEOTIDE SEQUENCE [LARGE SCALE GENOMIC DNA]</scope>
    <source>
        <tissue evidence="1">Nenye</tissue>
    </source>
</reference>